<evidence type="ECO:0000259" key="2">
    <source>
        <dbReference type="Pfam" id="PF01593"/>
    </source>
</evidence>
<feature type="domain" description="Amine oxidase" evidence="2">
    <location>
        <begin position="106"/>
        <end position="352"/>
    </location>
</feature>
<keyword evidence="4" id="KW-1185">Reference proteome</keyword>
<dbReference type="AlphaFoldDB" id="A0A143BN99"/>
<protein>
    <recommendedName>
        <fullName evidence="2">Amine oxidase domain-containing protein</fullName>
    </recommendedName>
</protein>
<dbReference type="EMBL" id="CP011454">
    <property type="protein sequence ID" value="AMW06547.1"/>
    <property type="molecule type" value="Genomic_DNA"/>
</dbReference>
<dbReference type="GO" id="GO:0016491">
    <property type="term" value="F:oxidoreductase activity"/>
    <property type="evidence" value="ECO:0007669"/>
    <property type="project" value="InterPro"/>
</dbReference>
<dbReference type="Proteomes" id="UP000076404">
    <property type="component" value="Chromosome"/>
</dbReference>
<dbReference type="InterPro" id="IPR050703">
    <property type="entry name" value="Flavin_MAO"/>
</dbReference>
<accession>A0A143BN99</accession>
<dbReference type="STRING" id="1379270.GEMMAAP_04280"/>
<dbReference type="PANTHER" id="PTHR43563:SF14">
    <property type="entry name" value="AMINE OXIDASE"/>
    <property type="match status" value="1"/>
</dbReference>
<reference evidence="3 4" key="1">
    <citation type="journal article" date="2014" name="Proc. Natl. Acad. Sci. U.S.A.">
        <title>Functional type 2 photosynthetic reaction centers found in the rare bacterial phylum Gemmatimonadetes.</title>
        <authorList>
            <person name="Zeng Y."/>
            <person name="Feng F."/>
            <person name="Medova H."/>
            <person name="Dean J."/>
            <person name="Koblizek M."/>
        </authorList>
    </citation>
    <scope>NUCLEOTIDE SEQUENCE [LARGE SCALE GENOMIC DNA]</scope>
    <source>
        <strain evidence="3 4">AP64</strain>
    </source>
</reference>
<dbReference type="InterPro" id="IPR036188">
    <property type="entry name" value="FAD/NAD-bd_sf"/>
</dbReference>
<dbReference type="SUPFAM" id="SSF51905">
    <property type="entry name" value="FAD/NAD(P)-binding domain"/>
    <property type="match status" value="1"/>
</dbReference>
<sequence>MHADVVVVGGGLAGLTAAVQLQARGARTVVLEAASLPGGRIQCVRDAESSVPVADLGPTWVWPAFQPAVTQWMTELNVSALAQYHDGDGILDGWAPAPERYLLPSQEGMTRLVGGPTALVDALLARLPVTSLHTGAAVSRIQQDEPGALRVITAGGERYVAPHVVLATPLRVAAHTIDLPPLDPLVEALMRDTPTWMAPQAKVVAIYETPFWRARGLSGRIASRVGPLGEVHDHTPATETCGALFGFASWPPAQRQHRERFEAAILAQLQRCFGPEAATPQALHIRDWADVPFAATPADLTEPPRHPDPAPALLRTPHCDGRLLLAVSETSETSTGLIEGALLSGERAARLVV</sequence>
<evidence type="ECO:0000313" key="4">
    <source>
        <dbReference type="Proteomes" id="UP000076404"/>
    </source>
</evidence>
<proteinExistence type="inferred from homology"/>
<reference evidence="3 4" key="2">
    <citation type="journal article" date="2016" name="Environ. Microbiol. Rep.">
        <title>Metagenomic evidence for the presence of phototrophic Gemmatimonadetes bacteria in diverse environments.</title>
        <authorList>
            <person name="Zeng Y."/>
            <person name="Baumbach J."/>
            <person name="Barbosa E.G."/>
            <person name="Azevedo V."/>
            <person name="Zhang C."/>
            <person name="Koblizek M."/>
        </authorList>
    </citation>
    <scope>NUCLEOTIDE SEQUENCE [LARGE SCALE GENOMIC DNA]</scope>
    <source>
        <strain evidence="3 4">AP64</strain>
    </source>
</reference>
<evidence type="ECO:0000256" key="1">
    <source>
        <dbReference type="ARBA" id="ARBA00005995"/>
    </source>
</evidence>
<dbReference type="KEGG" id="gph:GEMMAAP_04280"/>
<gene>
    <name evidence="3" type="ORF">GEMMAAP_04280</name>
</gene>
<organism evidence="3 4">
    <name type="scientific">Gemmatimonas phototrophica</name>
    <dbReference type="NCBI Taxonomy" id="1379270"/>
    <lineage>
        <taxon>Bacteria</taxon>
        <taxon>Pseudomonadati</taxon>
        <taxon>Gemmatimonadota</taxon>
        <taxon>Gemmatimonadia</taxon>
        <taxon>Gemmatimonadales</taxon>
        <taxon>Gemmatimonadaceae</taxon>
        <taxon>Gemmatimonas</taxon>
    </lineage>
</organism>
<dbReference type="PANTHER" id="PTHR43563">
    <property type="entry name" value="AMINE OXIDASE"/>
    <property type="match status" value="1"/>
</dbReference>
<name>A0A143BN99_9BACT</name>
<comment type="similarity">
    <text evidence="1">Belongs to the flavin monoamine oxidase family.</text>
</comment>
<dbReference type="Pfam" id="PF01593">
    <property type="entry name" value="Amino_oxidase"/>
    <property type="match status" value="1"/>
</dbReference>
<dbReference type="eggNOG" id="COG1231">
    <property type="taxonomic scope" value="Bacteria"/>
</dbReference>
<evidence type="ECO:0000313" key="3">
    <source>
        <dbReference type="EMBL" id="AMW06547.1"/>
    </source>
</evidence>
<dbReference type="Gene3D" id="3.50.50.60">
    <property type="entry name" value="FAD/NAD(P)-binding domain"/>
    <property type="match status" value="2"/>
</dbReference>
<dbReference type="SUPFAM" id="SSF54373">
    <property type="entry name" value="FAD-linked reductases, C-terminal domain"/>
    <property type="match status" value="1"/>
</dbReference>
<dbReference type="InterPro" id="IPR002937">
    <property type="entry name" value="Amino_oxidase"/>
</dbReference>
<dbReference type="Pfam" id="PF13450">
    <property type="entry name" value="NAD_binding_8"/>
    <property type="match status" value="1"/>
</dbReference>